<evidence type="ECO:0000313" key="2">
    <source>
        <dbReference type="EMBL" id="OFV67331.1"/>
    </source>
</evidence>
<organism evidence="2 3">
    <name type="scientific">Candidatus Syntropharchaeum caldarium</name>
    <dbReference type="NCBI Taxonomy" id="1838285"/>
    <lineage>
        <taxon>Archaea</taxon>
        <taxon>Methanobacteriati</taxon>
        <taxon>Methanobacteriota</taxon>
        <taxon>Stenosarchaea group</taxon>
        <taxon>Methanomicrobia</taxon>
        <taxon>Methanosarcinales</taxon>
        <taxon>ANME-2 cluster</taxon>
        <taxon>Candidatus Syntropharchaeum</taxon>
    </lineage>
</organism>
<feature type="transmembrane region" description="Helical" evidence="1">
    <location>
        <begin position="184"/>
        <end position="202"/>
    </location>
</feature>
<feature type="transmembrane region" description="Helical" evidence="1">
    <location>
        <begin position="97"/>
        <end position="118"/>
    </location>
</feature>
<feature type="transmembrane region" description="Helical" evidence="1">
    <location>
        <begin position="69"/>
        <end position="90"/>
    </location>
</feature>
<feature type="transmembrane region" description="Helical" evidence="1">
    <location>
        <begin position="20"/>
        <end position="39"/>
    </location>
</feature>
<evidence type="ECO:0000313" key="3">
    <source>
        <dbReference type="Proteomes" id="UP000186940"/>
    </source>
</evidence>
<keyword evidence="1" id="KW-0812">Transmembrane</keyword>
<protein>
    <submittedName>
        <fullName evidence="2">Uncharacterized protein</fullName>
    </submittedName>
</protein>
<keyword evidence="3" id="KW-1185">Reference proteome</keyword>
<gene>
    <name evidence="2" type="ORF">SCAL_001600</name>
</gene>
<feature type="transmembrane region" description="Helical" evidence="1">
    <location>
        <begin position="229"/>
        <end position="251"/>
    </location>
</feature>
<dbReference type="STRING" id="1838285.SCAL_001600"/>
<keyword evidence="1" id="KW-0472">Membrane</keyword>
<sequence length="293" mass="34279">MKENYLDFGGLKDDKKLDWFIFYFIIPLFLIIVYIMVYLHPELERVLILQTSNPTWISIYLSNFVHTDLWHHLGGNLLNYFILIYLILFFRTDKKKFYINMALFFTVLPVLCSLSTIYLASAPPPSFGVLWQFLGFSGIVSGLAGYLLYSVYRYIREKWEILNIHFIFSILAFNLLIITFTYKWFWMSVFIFLFCLVALYLAKNGLTMTISKIIDKWNKIKQKNAKVKIYKLMIFLFTVYFLFGSTVGLFPVNAKGINILAHYAGYCFGALVPLIFVDGGMLVLKKLLDSDKR</sequence>
<keyword evidence="1" id="KW-1133">Transmembrane helix</keyword>
<dbReference type="Proteomes" id="UP000186940">
    <property type="component" value="Unassembled WGS sequence"/>
</dbReference>
<dbReference type="AlphaFoldDB" id="A0A1F2P9E5"/>
<comment type="caution">
    <text evidence="2">The sequence shown here is derived from an EMBL/GenBank/DDBJ whole genome shotgun (WGS) entry which is preliminary data.</text>
</comment>
<feature type="transmembrane region" description="Helical" evidence="1">
    <location>
        <begin position="263"/>
        <end position="284"/>
    </location>
</feature>
<dbReference type="EMBL" id="LYOS01000005">
    <property type="protein sequence ID" value="OFV67331.1"/>
    <property type="molecule type" value="Genomic_DNA"/>
</dbReference>
<accession>A0A1F2P9E5</accession>
<reference evidence="2" key="1">
    <citation type="submission" date="2016-05" db="EMBL/GenBank/DDBJ databases">
        <title>Microbial consortia oxidize butane by reversing methanogenesis.</title>
        <authorList>
            <person name="Laso-Perez R."/>
            <person name="Richter M."/>
            <person name="Wegener G."/>
            <person name="Musat F."/>
        </authorList>
    </citation>
    <scope>NUCLEOTIDE SEQUENCE [LARGE SCALE GENOMIC DNA]</scope>
    <source>
        <strain evidence="2">BOX2</strain>
    </source>
</reference>
<feature type="transmembrane region" description="Helical" evidence="1">
    <location>
        <begin position="130"/>
        <end position="149"/>
    </location>
</feature>
<evidence type="ECO:0000256" key="1">
    <source>
        <dbReference type="SAM" id="Phobius"/>
    </source>
</evidence>
<proteinExistence type="predicted"/>
<feature type="transmembrane region" description="Helical" evidence="1">
    <location>
        <begin position="161"/>
        <end position="178"/>
    </location>
</feature>
<name>A0A1F2P9E5_9EURY</name>